<dbReference type="PANTHER" id="PTHR43591">
    <property type="entry name" value="METHYLTRANSFERASE"/>
    <property type="match status" value="1"/>
</dbReference>
<dbReference type="CDD" id="cd02440">
    <property type="entry name" value="AdoMet_MTases"/>
    <property type="match status" value="1"/>
</dbReference>
<name>Q8TR37_METAC</name>
<dbReference type="GO" id="GO:0008168">
    <property type="term" value="F:methyltransferase activity"/>
    <property type="evidence" value="ECO:0000318"/>
    <property type="project" value="GO_Central"/>
</dbReference>
<dbReference type="EMBL" id="AE010299">
    <property type="protein sequence ID" value="AAM04763.1"/>
    <property type="molecule type" value="Genomic_DNA"/>
</dbReference>
<dbReference type="Pfam" id="PF08241">
    <property type="entry name" value="Methyltransf_11"/>
    <property type="match status" value="1"/>
</dbReference>
<dbReference type="GO" id="GO:0008757">
    <property type="term" value="F:S-adenosylmethionine-dependent methyltransferase activity"/>
    <property type="evidence" value="ECO:0007669"/>
    <property type="project" value="InterPro"/>
</dbReference>
<dbReference type="PhylomeDB" id="Q8TR37"/>
<keyword evidence="2" id="KW-0489">Methyltransferase</keyword>
<reference evidence="2 3" key="1">
    <citation type="journal article" date="2002" name="Genome Res.">
        <title>The genome of Methanosarcina acetivorans reveals extensive metabolic and physiological diversity.</title>
        <authorList>
            <person name="Galagan J.E."/>
            <person name="Nusbaum C."/>
            <person name="Roy A."/>
            <person name="Endrizzi M.G."/>
            <person name="Macdonald P."/>
            <person name="FitzHugh W."/>
            <person name="Calvo S."/>
            <person name="Engels R."/>
            <person name="Smirnov S."/>
            <person name="Atnoor D."/>
            <person name="Brown A."/>
            <person name="Allen N."/>
            <person name="Naylor J."/>
            <person name="Stange-Thomann N."/>
            <person name="DeArellano K."/>
            <person name="Johnson R."/>
            <person name="Linton L."/>
            <person name="McEwan P."/>
            <person name="McKernan K."/>
            <person name="Talamas J."/>
            <person name="Tirrell A."/>
            <person name="Ye W."/>
            <person name="Zimmer A."/>
            <person name="Barber R.D."/>
            <person name="Cann I."/>
            <person name="Graham D.E."/>
            <person name="Grahame D.A."/>
            <person name="Guss A."/>
            <person name="Hedderich R."/>
            <person name="Ingram-Smith C."/>
            <person name="Kuettner C.H."/>
            <person name="Krzycki J.A."/>
            <person name="Leigh J.A."/>
            <person name="Li W."/>
            <person name="Liu J."/>
            <person name="Mukhopadhyay B."/>
            <person name="Reeve J.N."/>
            <person name="Smith K."/>
            <person name="Springer T.A."/>
            <person name="Umayam L.A."/>
            <person name="White O."/>
            <person name="White R.H."/>
            <person name="de Macario E.C."/>
            <person name="Ferry J.G."/>
            <person name="Jarrell K.F."/>
            <person name="Jing H."/>
            <person name="Macario A.J.L."/>
            <person name="Paulsen I."/>
            <person name="Pritchett M."/>
            <person name="Sowers K.R."/>
            <person name="Swanson R.V."/>
            <person name="Zinder S.H."/>
            <person name="Lander E."/>
            <person name="Metcalf W.W."/>
            <person name="Birren B."/>
        </authorList>
    </citation>
    <scope>NUCLEOTIDE SEQUENCE [LARGE SCALE GENOMIC DNA]</scope>
    <source>
        <strain evidence="3">ATCC 35395 / DSM 2834 / JCM 12185 / C2A</strain>
    </source>
</reference>
<accession>Q8TR37</accession>
<keyword evidence="2" id="KW-0808">Transferase</keyword>
<dbReference type="PANTHER" id="PTHR43591:SF110">
    <property type="entry name" value="RHODANESE DOMAIN-CONTAINING PROTEIN"/>
    <property type="match status" value="1"/>
</dbReference>
<dbReference type="InParanoid" id="Q8TR37"/>
<keyword evidence="3" id="KW-1185">Reference proteome</keyword>
<feature type="domain" description="Methyltransferase type 11" evidence="1">
    <location>
        <begin position="59"/>
        <end position="163"/>
    </location>
</feature>
<protein>
    <submittedName>
        <fullName evidence="2">UbiE/COQ5 methyltransferase</fullName>
    </submittedName>
</protein>
<proteinExistence type="predicted"/>
<dbReference type="InterPro" id="IPR013216">
    <property type="entry name" value="Methyltransf_11"/>
</dbReference>
<dbReference type="AlphaFoldDB" id="Q8TR37"/>
<dbReference type="HOGENOM" id="CLU_091228_3_0_2"/>
<gene>
    <name evidence="2" type="ordered locus">MA_1347</name>
</gene>
<dbReference type="EnsemblBacteria" id="AAM04763">
    <property type="protein sequence ID" value="AAM04763"/>
    <property type="gene ID" value="MA_1347"/>
</dbReference>
<evidence type="ECO:0000313" key="2">
    <source>
        <dbReference type="EMBL" id="AAM04763.1"/>
    </source>
</evidence>
<dbReference type="KEGG" id="mac:MA_1347"/>
<dbReference type="InterPro" id="IPR029063">
    <property type="entry name" value="SAM-dependent_MTases_sf"/>
</dbReference>
<dbReference type="Proteomes" id="UP000002487">
    <property type="component" value="Chromosome"/>
</dbReference>
<organism evidence="2 3">
    <name type="scientific">Methanosarcina acetivorans (strain ATCC 35395 / DSM 2834 / JCM 12185 / C2A)</name>
    <dbReference type="NCBI Taxonomy" id="188937"/>
    <lineage>
        <taxon>Archaea</taxon>
        <taxon>Methanobacteriati</taxon>
        <taxon>Methanobacteriota</taxon>
        <taxon>Stenosarchaea group</taxon>
        <taxon>Methanomicrobia</taxon>
        <taxon>Methanosarcinales</taxon>
        <taxon>Methanosarcinaceae</taxon>
        <taxon>Methanosarcina</taxon>
    </lineage>
</organism>
<dbReference type="STRING" id="188937.MA_1347"/>
<dbReference type="GO" id="GO:0032259">
    <property type="term" value="P:methylation"/>
    <property type="evidence" value="ECO:0007669"/>
    <property type="project" value="UniProtKB-KW"/>
</dbReference>
<evidence type="ECO:0000259" key="1">
    <source>
        <dbReference type="Pfam" id="PF08241"/>
    </source>
</evidence>
<dbReference type="SUPFAM" id="SSF53335">
    <property type="entry name" value="S-adenosyl-L-methionine-dependent methyltransferases"/>
    <property type="match status" value="1"/>
</dbReference>
<dbReference type="Gene3D" id="3.40.50.150">
    <property type="entry name" value="Vaccinia Virus protein VP39"/>
    <property type="match status" value="1"/>
</dbReference>
<sequence>MEGVSQNILLISKSSLSCTCICFSMPKSYWETVPGKKIPSSLELYPIVQSYLQEGYKILDIGCGFGKISFELASLGYSVTGIDINSEAIRLSKAAAKSLEHNRKTEGRAEFKVGNASDLPFHDSSFDFEIMQAFLTSVPEPQARVRILQEAFRVLKPGGYLYLVEFAQNWHLKLYRKRYMQDFPVTKEEGSFLALNPETGDVEFIAHHFSEKELVFLLVDGGFEIDYFRVEELKTRTGNRINGFVVVAKKL</sequence>
<evidence type="ECO:0000313" key="3">
    <source>
        <dbReference type="Proteomes" id="UP000002487"/>
    </source>
</evidence>